<evidence type="ECO:0000259" key="7">
    <source>
        <dbReference type="Pfam" id="PF13396"/>
    </source>
</evidence>
<keyword evidence="4 6" id="KW-1133">Transmembrane helix</keyword>
<keyword evidence="2" id="KW-1003">Cell membrane</keyword>
<organism evidence="8 9">
    <name type="scientific">Saccharothrix syringae</name>
    <name type="common">Nocardiopsis syringae</name>
    <dbReference type="NCBI Taxonomy" id="103733"/>
    <lineage>
        <taxon>Bacteria</taxon>
        <taxon>Bacillati</taxon>
        <taxon>Actinomycetota</taxon>
        <taxon>Actinomycetes</taxon>
        <taxon>Pseudonocardiales</taxon>
        <taxon>Pseudonocardiaceae</taxon>
        <taxon>Saccharothrix</taxon>
    </lineage>
</organism>
<evidence type="ECO:0000256" key="3">
    <source>
        <dbReference type="ARBA" id="ARBA00022692"/>
    </source>
</evidence>
<sequence>MTKKWSELSRSRQRAAVALATAQVGLAAAWTDLARRPASAVNGRKGLWALVIGVNFIGPPAWFLWGRR</sequence>
<feature type="domain" description="Cardiolipin synthase N-terminal" evidence="7">
    <location>
        <begin position="28"/>
        <end position="67"/>
    </location>
</feature>
<dbReference type="AlphaFoldDB" id="A0A5Q0H089"/>
<gene>
    <name evidence="8" type="ORF">EKG83_21550</name>
</gene>
<dbReference type="RefSeq" id="WP_033429825.1">
    <property type="nucleotide sequence ID" value="NZ_CP034550.1"/>
</dbReference>
<evidence type="ECO:0000313" key="8">
    <source>
        <dbReference type="EMBL" id="QFZ19671.1"/>
    </source>
</evidence>
<accession>A0A5Q0H089</accession>
<comment type="subcellular location">
    <subcellularLocation>
        <location evidence="1">Cell membrane</location>
        <topology evidence="1">Multi-pass membrane protein</topology>
    </subcellularLocation>
</comment>
<keyword evidence="3 6" id="KW-0812">Transmembrane</keyword>
<feature type="transmembrane region" description="Helical" evidence="6">
    <location>
        <begin position="47"/>
        <end position="65"/>
    </location>
</feature>
<keyword evidence="9" id="KW-1185">Reference proteome</keyword>
<evidence type="ECO:0000256" key="6">
    <source>
        <dbReference type="SAM" id="Phobius"/>
    </source>
</evidence>
<evidence type="ECO:0000256" key="2">
    <source>
        <dbReference type="ARBA" id="ARBA00022475"/>
    </source>
</evidence>
<evidence type="ECO:0000256" key="1">
    <source>
        <dbReference type="ARBA" id="ARBA00004651"/>
    </source>
</evidence>
<dbReference type="OrthoDB" id="5125307at2"/>
<dbReference type="KEGG" id="ssyi:EKG83_21550"/>
<dbReference type="GO" id="GO:0005886">
    <property type="term" value="C:plasma membrane"/>
    <property type="evidence" value="ECO:0007669"/>
    <property type="project" value="UniProtKB-SubCell"/>
</dbReference>
<reference evidence="9" key="1">
    <citation type="journal article" date="2021" name="Curr. Microbiol.">
        <title>Complete genome of nocamycin-producing strain Saccharothrix syringae NRRL B-16468 reveals the biosynthetic potential for secondary metabolites.</title>
        <authorList>
            <person name="Mo X."/>
            <person name="Yang S."/>
        </authorList>
    </citation>
    <scope>NUCLEOTIDE SEQUENCE [LARGE SCALE GENOMIC DNA]</scope>
    <source>
        <strain evidence="9">ATCC 51364 / DSM 43886 / JCM 6844 / KCTC 9398 / NBRC 14523 / NRRL B-16468 / INA 2240</strain>
    </source>
</reference>
<dbReference type="EMBL" id="CP034550">
    <property type="protein sequence ID" value="QFZ19671.1"/>
    <property type="molecule type" value="Genomic_DNA"/>
</dbReference>
<keyword evidence="5 6" id="KW-0472">Membrane</keyword>
<name>A0A5Q0H089_SACSY</name>
<protein>
    <recommendedName>
        <fullName evidence="7">Cardiolipin synthase N-terminal domain-containing protein</fullName>
    </recommendedName>
</protein>
<dbReference type="Pfam" id="PF13396">
    <property type="entry name" value="PLDc_N"/>
    <property type="match status" value="1"/>
</dbReference>
<evidence type="ECO:0000313" key="9">
    <source>
        <dbReference type="Proteomes" id="UP000325787"/>
    </source>
</evidence>
<proteinExistence type="predicted"/>
<evidence type="ECO:0000256" key="5">
    <source>
        <dbReference type="ARBA" id="ARBA00023136"/>
    </source>
</evidence>
<dbReference type="InterPro" id="IPR027379">
    <property type="entry name" value="CLS_N"/>
</dbReference>
<dbReference type="Proteomes" id="UP000325787">
    <property type="component" value="Chromosome"/>
</dbReference>
<evidence type="ECO:0000256" key="4">
    <source>
        <dbReference type="ARBA" id="ARBA00022989"/>
    </source>
</evidence>